<comment type="caution">
    <text evidence="1">The sequence shown here is derived from an EMBL/GenBank/DDBJ whole genome shotgun (WGS) entry which is preliminary data.</text>
</comment>
<reference evidence="1 2" key="1">
    <citation type="submission" date="2023-10" db="EMBL/GenBank/DDBJ databases">
        <title>Virgibacillus halophilus 5B73C genome.</title>
        <authorList>
            <person name="Miliotis G."/>
            <person name="Sengupta P."/>
            <person name="Hameed A."/>
            <person name="Chuvochina M."/>
            <person name="Mcdonagh F."/>
            <person name="Simpson A.C."/>
            <person name="Singh N.K."/>
            <person name="Rekha P.D."/>
            <person name="Raman K."/>
            <person name="Hugenholtz P."/>
            <person name="Venkateswaran K."/>
        </authorList>
    </citation>
    <scope>NUCLEOTIDE SEQUENCE [LARGE SCALE GENOMIC DNA]</scope>
    <source>
        <strain evidence="1 2">5B73C</strain>
    </source>
</reference>
<evidence type="ECO:0000313" key="2">
    <source>
        <dbReference type="Proteomes" id="UP001281447"/>
    </source>
</evidence>
<protein>
    <submittedName>
        <fullName evidence="1">Flavoprotein</fullName>
    </submittedName>
</protein>
<accession>A0ABU5C8L5</accession>
<dbReference type="Proteomes" id="UP001281447">
    <property type="component" value="Unassembled WGS sequence"/>
</dbReference>
<dbReference type="EMBL" id="JAWDIP010000003">
    <property type="protein sequence ID" value="MDY0395186.1"/>
    <property type="molecule type" value="Genomic_DNA"/>
</dbReference>
<organism evidence="1 2">
    <name type="scientific">Tigheibacillus halophilus</name>
    <dbReference type="NCBI Taxonomy" id="361280"/>
    <lineage>
        <taxon>Bacteria</taxon>
        <taxon>Bacillati</taxon>
        <taxon>Bacillota</taxon>
        <taxon>Bacilli</taxon>
        <taxon>Bacillales</taxon>
        <taxon>Bacillaceae</taxon>
        <taxon>Tigheibacillus</taxon>
    </lineage>
</organism>
<name>A0ABU5C8L5_9BACI</name>
<sequence length="103" mass="12129">MIFEMHWSNIKKAWCHFSLERLDHFIAADYQAREIRDGEIVDFGYEESIKGWREAFAQLEHQNAEWVIKEIAVFSLKEDEVMAVLYATLKIDGNPMKAGNLFF</sequence>
<keyword evidence="2" id="KW-1185">Reference proteome</keyword>
<evidence type="ECO:0000313" key="1">
    <source>
        <dbReference type="EMBL" id="MDY0395186.1"/>
    </source>
</evidence>
<proteinExistence type="predicted"/>
<gene>
    <name evidence="1" type="ORF">RWE15_13100</name>
</gene>